<comment type="similarity">
    <text evidence="6">Belongs to the ABC-4 integral membrane protein family.</text>
</comment>
<dbReference type="EMBL" id="LSDG01000040">
    <property type="protein sequence ID" value="KXB65562.1"/>
    <property type="molecule type" value="Genomic_DNA"/>
</dbReference>
<dbReference type="GO" id="GO:0005886">
    <property type="term" value="C:plasma membrane"/>
    <property type="evidence" value="ECO:0007669"/>
    <property type="project" value="UniProtKB-SubCell"/>
</dbReference>
<sequence length="441" mass="47704">MSFRDLLDMARRNLLARKLRTGLTLLGVVIGCVSIILMMSFGYGITENNRRMMEGFGDVLNIQVSENSTQPGGKSKKTPKKITDRSIQDFKKIPHVIDVTPVYNATISAKYRNYTGDFLSITAMNKETYSTLNWHTDKGSLFHGNGEGQLIFGSEMVDSFYDPKVTDTEMDADNKDDAPPLFEAAGKTLSVTSSDMPDMGFGGPSETPSTNGKSTDLKVAGVLKKTKKSQYDNGAFMTIDGYKKLAETLNLPAPDKGSYPTVQVRIDDTENAEDVTDAIKDLGYEPSGLLEAIKSMNRGMAIVNAIFAGIGSISFIVAAIGIANTMIMSIYERTKEIGVMKVIGASIQDIQKLFLTEAALIGFIGGVIGVTLSLMMSAGFNAIGNRFAQAQGAEEAIKLSYIPFWLILVALIFSTLVGVAAGYFPAKRAMNLSALDAIRSD</sequence>
<dbReference type="PATRIC" id="fig|755172.3.peg.1251"/>
<feature type="transmembrane region" description="Helical" evidence="7">
    <location>
        <begin position="21"/>
        <end position="43"/>
    </location>
</feature>
<dbReference type="PANTHER" id="PTHR30572:SF4">
    <property type="entry name" value="ABC TRANSPORTER PERMEASE YTRF"/>
    <property type="match status" value="1"/>
</dbReference>
<evidence type="ECO:0000256" key="5">
    <source>
        <dbReference type="ARBA" id="ARBA00023136"/>
    </source>
</evidence>
<feature type="transmembrane region" description="Helical" evidence="7">
    <location>
        <begin position="358"/>
        <end position="382"/>
    </location>
</feature>
<dbReference type="InterPro" id="IPR050250">
    <property type="entry name" value="Macrolide_Exporter_MacB"/>
</dbReference>
<reference evidence="11" key="1">
    <citation type="submission" date="2016-01" db="EMBL/GenBank/DDBJ databases">
        <authorList>
            <person name="Mitreva M."/>
            <person name="Pepin K.H."/>
            <person name="Mihindukulasuriya K.A."/>
            <person name="Fulton R."/>
            <person name="Fronick C."/>
            <person name="O'Laughlin M."/>
            <person name="Miner T."/>
            <person name="Herter B."/>
            <person name="Rosa B.A."/>
            <person name="Cordes M."/>
            <person name="Tomlinson C."/>
            <person name="Wollam A."/>
            <person name="Palsikar V.B."/>
            <person name="Mardis E.R."/>
            <person name="Wilson R.K."/>
        </authorList>
    </citation>
    <scope>NUCLEOTIDE SEQUENCE [LARGE SCALE GENOMIC DNA]</scope>
    <source>
        <strain evidence="11">DNF00729</strain>
    </source>
</reference>
<protein>
    <submittedName>
        <fullName evidence="10">Efflux ABC transporter, permease protein</fullName>
    </submittedName>
</protein>
<dbReference type="STRING" id="755172.HMPREF1863_01288"/>
<feature type="transmembrane region" description="Helical" evidence="7">
    <location>
        <begin position="305"/>
        <end position="331"/>
    </location>
</feature>
<proteinExistence type="inferred from homology"/>
<evidence type="ECO:0000256" key="2">
    <source>
        <dbReference type="ARBA" id="ARBA00022475"/>
    </source>
</evidence>
<evidence type="ECO:0000259" key="9">
    <source>
        <dbReference type="Pfam" id="PF12704"/>
    </source>
</evidence>
<comment type="subcellular location">
    <subcellularLocation>
        <location evidence="1">Cell membrane</location>
        <topology evidence="1">Multi-pass membrane protein</topology>
    </subcellularLocation>
</comment>
<evidence type="ECO:0000256" key="7">
    <source>
        <dbReference type="SAM" id="Phobius"/>
    </source>
</evidence>
<dbReference type="InterPro" id="IPR025857">
    <property type="entry name" value="MacB_PCD"/>
</dbReference>
<dbReference type="OrthoDB" id="9770099at2"/>
<dbReference type="GO" id="GO:0022857">
    <property type="term" value="F:transmembrane transporter activity"/>
    <property type="evidence" value="ECO:0007669"/>
    <property type="project" value="TreeGrafter"/>
</dbReference>
<comment type="caution">
    <text evidence="10">The sequence shown here is derived from an EMBL/GenBank/DDBJ whole genome shotgun (WGS) entry which is preliminary data.</text>
</comment>
<feature type="transmembrane region" description="Helical" evidence="7">
    <location>
        <begin position="402"/>
        <end position="424"/>
    </location>
</feature>
<evidence type="ECO:0000256" key="6">
    <source>
        <dbReference type="ARBA" id="ARBA00038076"/>
    </source>
</evidence>
<dbReference type="InterPro" id="IPR003838">
    <property type="entry name" value="ABC3_permease_C"/>
</dbReference>
<keyword evidence="2" id="KW-1003">Cell membrane</keyword>
<feature type="domain" description="ABC3 transporter permease C-terminal" evidence="8">
    <location>
        <begin position="311"/>
        <end position="433"/>
    </location>
</feature>
<organism evidence="10 11">
    <name type="scientific">Aedoeadaptatus coxii</name>
    <dbReference type="NCBI Taxonomy" id="755172"/>
    <lineage>
        <taxon>Bacteria</taxon>
        <taxon>Bacillati</taxon>
        <taxon>Bacillota</taxon>
        <taxon>Tissierellia</taxon>
        <taxon>Tissierellales</taxon>
        <taxon>Peptoniphilaceae</taxon>
        <taxon>Aedoeadaptatus</taxon>
    </lineage>
</organism>
<gene>
    <name evidence="10" type="ORF">HMPREF1863_01288</name>
</gene>
<keyword evidence="3 7" id="KW-0812">Transmembrane</keyword>
<evidence type="ECO:0000256" key="4">
    <source>
        <dbReference type="ARBA" id="ARBA00022989"/>
    </source>
</evidence>
<dbReference type="AlphaFoldDB" id="A0A134ACW6"/>
<dbReference type="PROSITE" id="PS51257">
    <property type="entry name" value="PROKAR_LIPOPROTEIN"/>
    <property type="match status" value="1"/>
</dbReference>
<dbReference type="RefSeq" id="WP_068368539.1">
    <property type="nucleotide sequence ID" value="NZ_CAUPGT010000010.1"/>
</dbReference>
<evidence type="ECO:0000313" key="11">
    <source>
        <dbReference type="Proteomes" id="UP000070442"/>
    </source>
</evidence>
<dbReference type="PANTHER" id="PTHR30572">
    <property type="entry name" value="MEMBRANE COMPONENT OF TRANSPORTER-RELATED"/>
    <property type="match status" value="1"/>
</dbReference>
<feature type="domain" description="MacB-like periplasmic core" evidence="9">
    <location>
        <begin position="21"/>
        <end position="281"/>
    </location>
</feature>
<name>A0A134ACW6_9FIRM</name>
<dbReference type="Pfam" id="PF12704">
    <property type="entry name" value="MacB_PCD"/>
    <property type="match status" value="1"/>
</dbReference>
<evidence type="ECO:0000256" key="3">
    <source>
        <dbReference type="ARBA" id="ARBA00022692"/>
    </source>
</evidence>
<dbReference type="Proteomes" id="UP000070442">
    <property type="component" value="Unassembled WGS sequence"/>
</dbReference>
<dbReference type="Pfam" id="PF02687">
    <property type="entry name" value="FtsX"/>
    <property type="match status" value="1"/>
</dbReference>
<accession>A0A134ACW6</accession>
<keyword evidence="5 7" id="KW-0472">Membrane</keyword>
<keyword evidence="11" id="KW-1185">Reference proteome</keyword>
<evidence type="ECO:0000259" key="8">
    <source>
        <dbReference type="Pfam" id="PF02687"/>
    </source>
</evidence>
<keyword evidence="4 7" id="KW-1133">Transmembrane helix</keyword>
<evidence type="ECO:0000256" key="1">
    <source>
        <dbReference type="ARBA" id="ARBA00004651"/>
    </source>
</evidence>
<evidence type="ECO:0000313" key="10">
    <source>
        <dbReference type="EMBL" id="KXB65562.1"/>
    </source>
</evidence>